<sequence>MRSKTLVLSLLVGVLWGSSFLAIDVGLAYFPPLLFAGLRYAIVGVVVLAVAAVMVQRWYPQSQADVGTVLIAGVFMIAGHHAFLYLGLEEVPSAVAAIVVSLSPALTAVFASALLPDSDLTGLQVVGLLVGLGGVVVISDIGVGTVADVNLFGVGLVVLATVSFAFGSVATRPLRTDLSAVALQGWAMVLGAGLLGVTGYATGESAATIVWTPLSIVSLAFLVVGPGIVAFSIYFSLLDRVGPTESNLIVYLEPVVATALGWAVLGEVIDSTTVAGFVAIFVGFLLVKHRSLLPSWERLLGREPNAHPEADGTTFSRSD</sequence>
<evidence type="ECO:0000259" key="6">
    <source>
        <dbReference type="Pfam" id="PF00892"/>
    </source>
</evidence>
<keyword evidence="3 5" id="KW-1133">Transmembrane helix</keyword>
<feature type="transmembrane region" description="Helical" evidence="5">
    <location>
        <begin position="214"/>
        <end position="236"/>
    </location>
</feature>
<reference evidence="8 9" key="1">
    <citation type="journal article" date="2011" name="J. Bacteriol.">
        <title>Genome sequence of Halorhabdus tiamatea, the first archaeon isolated from a deep-sea anoxic brine lake.</title>
        <authorList>
            <person name="Antunes A."/>
            <person name="Alam I."/>
            <person name="Bajic V.B."/>
            <person name="Stingl U."/>
        </authorList>
    </citation>
    <scope>NUCLEOTIDE SEQUENCE [LARGE SCALE GENOMIC DNA]</scope>
    <source>
        <strain evidence="8 9">SARL4B</strain>
    </source>
</reference>
<gene>
    <name evidence="8" type="ORF">HLRTI_003168</name>
    <name evidence="7" type="ORF">HTIA_1188</name>
</gene>
<dbReference type="InterPro" id="IPR000620">
    <property type="entry name" value="EamA_dom"/>
</dbReference>
<dbReference type="GeneID" id="23800255"/>
<keyword evidence="2 5" id="KW-0812">Transmembrane</keyword>
<evidence type="ECO:0000256" key="3">
    <source>
        <dbReference type="ARBA" id="ARBA00022989"/>
    </source>
</evidence>
<evidence type="ECO:0000256" key="5">
    <source>
        <dbReference type="SAM" id="Phobius"/>
    </source>
</evidence>
<evidence type="ECO:0000313" key="10">
    <source>
        <dbReference type="Proteomes" id="UP000015381"/>
    </source>
</evidence>
<dbReference type="STRING" id="1033806.HTIA_1188"/>
<dbReference type="PANTHER" id="PTHR32322">
    <property type="entry name" value="INNER MEMBRANE TRANSPORTER"/>
    <property type="match status" value="1"/>
</dbReference>
<dbReference type="PANTHER" id="PTHR32322:SF2">
    <property type="entry name" value="EAMA DOMAIN-CONTAINING PROTEIN"/>
    <property type="match status" value="1"/>
</dbReference>
<comment type="subcellular location">
    <subcellularLocation>
        <location evidence="1">Membrane</location>
        <topology evidence="1">Multi-pass membrane protein</topology>
    </subcellularLocation>
</comment>
<protein>
    <submittedName>
        <fullName evidence="8">Drug-metabolite family transporter protein</fullName>
    </submittedName>
    <submittedName>
        <fullName evidence="7">Drug/metabolite family transporter</fullName>
    </submittedName>
</protein>
<dbReference type="EMBL" id="HF571520">
    <property type="protein sequence ID" value="CCQ33324.1"/>
    <property type="molecule type" value="Genomic_DNA"/>
</dbReference>
<feature type="transmembrane region" description="Helical" evidence="5">
    <location>
        <begin position="181"/>
        <end position="202"/>
    </location>
</feature>
<dbReference type="HOGENOM" id="CLU_033863_5_1_2"/>
<dbReference type="Pfam" id="PF00892">
    <property type="entry name" value="EamA"/>
    <property type="match status" value="2"/>
</dbReference>
<evidence type="ECO:0000256" key="1">
    <source>
        <dbReference type="ARBA" id="ARBA00004141"/>
    </source>
</evidence>
<dbReference type="Proteomes" id="UP000015381">
    <property type="component" value="Chromosome I"/>
</dbReference>
<dbReference type="AlphaFoldDB" id="F7PQJ6"/>
<feature type="domain" description="EamA" evidence="6">
    <location>
        <begin position="152"/>
        <end position="287"/>
    </location>
</feature>
<feature type="transmembrane region" description="Helical" evidence="5">
    <location>
        <begin position="248"/>
        <end position="265"/>
    </location>
</feature>
<dbReference type="EMBL" id="AFNT02000052">
    <property type="protein sequence ID" value="ERJ04884.1"/>
    <property type="molecule type" value="Genomic_DNA"/>
</dbReference>
<dbReference type="InterPro" id="IPR050638">
    <property type="entry name" value="AA-Vitamin_Transporters"/>
</dbReference>
<feature type="domain" description="EamA" evidence="6">
    <location>
        <begin position="5"/>
        <end position="139"/>
    </location>
</feature>
<feature type="transmembrane region" description="Helical" evidence="5">
    <location>
        <begin position="94"/>
        <end position="115"/>
    </location>
</feature>
<feature type="transmembrane region" description="Helical" evidence="5">
    <location>
        <begin position="122"/>
        <end position="143"/>
    </location>
</feature>
<proteinExistence type="predicted"/>
<dbReference type="RefSeq" id="WP_008528431.1">
    <property type="nucleotide sequence ID" value="NC_021921.1"/>
</dbReference>
<organism evidence="8 9">
    <name type="scientific">Halorhabdus tiamatea SARL4B</name>
    <dbReference type="NCBI Taxonomy" id="1033806"/>
    <lineage>
        <taxon>Archaea</taxon>
        <taxon>Methanobacteriati</taxon>
        <taxon>Methanobacteriota</taxon>
        <taxon>Stenosarchaea group</taxon>
        <taxon>Halobacteria</taxon>
        <taxon>Halobacteriales</taxon>
        <taxon>Haloarculaceae</taxon>
        <taxon>Halorhabdus</taxon>
    </lineage>
</organism>
<dbReference type="SUPFAM" id="SSF103481">
    <property type="entry name" value="Multidrug resistance efflux transporter EmrE"/>
    <property type="match status" value="2"/>
</dbReference>
<evidence type="ECO:0000256" key="2">
    <source>
        <dbReference type="ARBA" id="ARBA00022692"/>
    </source>
</evidence>
<evidence type="ECO:0000256" key="4">
    <source>
        <dbReference type="ARBA" id="ARBA00023136"/>
    </source>
</evidence>
<dbReference type="KEGG" id="hti:HTIA_1188"/>
<dbReference type="OrthoDB" id="17861at2157"/>
<feature type="transmembrane region" description="Helical" evidence="5">
    <location>
        <begin position="271"/>
        <end position="287"/>
    </location>
</feature>
<dbReference type="eggNOG" id="arCOG00271">
    <property type="taxonomic scope" value="Archaea"/>
</dbReference>
<evidence type="ECO:0000313" key="8">
    <source>
        <dbReference type="EMBL" id="ERJ04884.1"/>
    </source>
</evidence>
<feature type="transmembrane region" description="Helical" evidence="5">
    <location>
        <begin position="32"/>
        <end position="55"/>
    </location>
</feature>
<reference evidence="8 9" key="2">
    <citation type="journal article" date="2013" name="PLoS ONE">
        <title>INDIGO - INtegrated Data Warehouse of MIcrobial GenOmes with Examples from the Red Sea Extremophiles.</title>
        <authorList>
            <person name="Alam I."/>
            <person name="Antunes A."/>
            <person name="Kamau A.A."/>
            <person name="Ba Alawi W."/>
            <person name="Kalkatawi M."/>
            <person name="Stingl U."/>
            <person name="Bajic V.B."/>
        </authorList>
    </citation>
    <scope>NUCLEOTIDE SEQUENCE [LARGE SCALE GENOMIC DNA]</scope>
    <source>
        <strain evidence="8 9">SARL4B</strain>
    </source>
</reference>
<evidence type="ECO:0000313" key="7">
    <source>
        <dbReference type="EMBL" id="CCQ33324.1"/>
    </source>
</evidence>
<keyword evidence="10" id="KW-1185">Reference proteome</keyword>
<dbReference type="GO" id="GO:0016020">
    <property type="term" value="C:membrane"/>
    <property type="evidence" value="ECO:0007669"/>
    <property type="project" value="UniProtKB-SubCell"/>
</dbReference>
<dbReference type="Proteomes" id="UP000003861">
    <property type="component" value="Unassembled WGS sequence"/>
</dbReference>
<name>F7PQJ6_9EURY</name>
<evidence type="ECO:0000313" key="9">
    <source>
        <dbReference type="Proteomes" id="UP000003861"/>
    </source>
</evidence>
<reference evidence="7 10" key="3">
    <citation type="journal article" date="2014" name="Environ. Microbiol.">
        <title>Halorhabdus tiamatea: proteogenomics and glycosidase activity measurements identify the first cultivated euryarchaeon from a deep-sea anoxic brine lake as potential polysaccharide degrader.</title>
        <authorList>
            <person name="Werner J."/>
            <person name="Ferrer M."/>
            <person name="Michel G."/>
            <person name="Mann A.J."/>
            <person name="Huang S."/>
            <person name="Juarez S."/>
            <person name="Ciordia S."/>
            <person name="Albar J.P."/>
            <person name="Alcaide M."/>
            <person name="La Cono V."/>
            <person name="Yakimov M.M."/>
            <person name="Antunes A."/>
            <person name="Taborda M."/>
            <person name="Da Costa M.S."/>
            <person name="Amann R.I."/>
            <person name="Gloeckner F.O."/>
            <person name="Golyshina O.V."/>
            <person name="Golyshin P.N."/>
            <person name="Teeling H."/>
        </authorList>
    </citation>
    <scope>NUCLEOTIDE SEQUENCE [LARGE SCALE GENOMIC DNA]</scope>
    <source>
        <strain evidence="10">SARL4B</strain>
        <strain evidence="7">Type strain: SARL4B</strain>
    </source>
</reference>
<feature type="transmembrane region" description="Helical" evidence="5">
    <location>
        <begin position="149"/>
        <end position="169"/>
    </location>
</feature>
<accession>F7PQJ6</accession>
<dbReference type="InterPro" id="IPR037185">
    <property type="entry name" value="EmrE-like"/>
</dbReference>
<keyword evidence="4 5" id="KW-0472">Membrane</keyword>
<feature type="transmembrane region" description="Helical" evidence="5">
    <location>
        <begin position="67"/>
        <end position="88"/>
    </location>
</feature>